<feature type="transmembrane region" description="Helical" evidence="7">
    <location>
        <begin position="178"/>
        <end position="198"/>
    </location>
</feature>
<evidence type="ECO:0000256" key="9">
    <source>
        <dbReference type="SAM" id="SignalP"/>
    </source>
</evidence>
<feature type="compositionally biased region" description="Basic residues" evidence="8">
    <location>
        <begin position="305"/>
        <end position="324"/>
    </location>
</feature>
<evidence type="ECO:0000256" key="5">
    <source>
        <dbReference type="ARBA" id="ARBA00022989"/>
    </source>
</evidence>
<dbReference type="Proteomes" id="UP000198406">
    <property type="component" value="Unassembled WGS sequence"/>
</dbReference>
<dbReference type="GO" id="GO:0006950">
    <property type="term" value="P:response to stress"/>
    <property type="evidence" value="ECO:0007669"/>
    <property type="project" value="UniProtKB-ARBA"/>
</dbReference>
<gene>
    <name evidence="10" type="ORF">FisN_3Hu563</name>
</gene>
<evidence type="ECO:0000256" key="7">
    <source>
        <dbReference type="RuleBase" id="RU363059"/>
    </source>
</evidence>
<feature type="chain" id="PRO_5012961481" description="Derlin" evidence="9">
    <location>
        <begin position="24"/>
        <end position="324"/>
    </location>
</feature>
<evidence type="ECO:0000256" key="6">
    <source>
        <dbReference type="ARBA" id="ARBA00023136"/>
    </source>
</evidence>
<evidence type="ECO:0000313" key="10">
    <source>
        <dbReference type="EMBL" id="GAX20587.1"/>
    </source>
</evidence>
<comment type="caution">
    <text evidence="7">Lacks conserved residue(s) required for the propagation of feature annotation.</text>
</comment>
<feature type="region of interest" description="Disordered" evidence="8">
    <location>
        <begin position="290"/>
        <end position="324"/>
    </location>
</feature>
<evidence type="ECO:0000256" key="4">
    <source>
        <dbReference type="ARBA" id="ARBA00022824"/>
    </source>
</evidence>
<evidence type="ECO:0000256" key="1">
    <source>
        <dbReference type="ARBA" id="ARBA00004477"/>
    </source>
</evidence>
<dbReference type="InterPro" id="IPR007599">
    <property type="entry name" value="DER1"/>
</dbReference>
<keyword evidence="5 7" id="KW-1133">Transmembrane helix</keyword>
<feature type="signal peptide" evidence="9">
    <location>
        <begin position="1"/>
        <end position="23"/>
    </location>
</feature>
<evidence type="ECO:0000313" key="11">
    <source>
        <dbReference type="Proteomes" id="UP000198406"/>
    </source>
</evidence>
<keyword evidence="6 7" id="KW-0472">Membrane</keyword>
<evidence type="ECO:0000256" key="2">
    <source>
        <dbReference type="ARBA" id="ARBA00008917"/>
    </source>
</evidence>
<dbReference type="Gene3D" id="1.20.1540.10">
    <property type="entry name" value="Rhomboid-like"/>
    <property type="match status" value="1"/>
</dbReference>
<comment type="similarity">
    <text evidence="2 7">Belongs to the derlin family.</text>
</comment>
<dbReference type="PANTHER" id="PTHR11009">
    <property type="entry name" value="DER1-LIKE PROTEIN, DERLIN"/>
    <property type="match status" value="1"/>
</dbReference>
<feature type="transmembrane region" description="Helical" evidence="7">
    <location>
        <begin position="135"/>
        <end position="158"/>
    </location>
</feature>
<feature type="compositionally biased region" description="Basic and acidic residues" evidence="8">
    <location>
        <begin position="290"/>
        <end position="301"/>
    </location>
</feature>
<dbReference type="InParanoid" id="A0A1Z5K2V8"/>
<feature type="transmembrane region" description="Helical" evidence="7">
    <location>
        <begin position="96"/>
        <end position="114"/>
    </location>
</feature>
<dbReference type="EMBL" id="BDSP01000150">
    <property type="protein sequence ID" value="GAX20587.1"/>
    <property type="molecule type" value="Genomic_DNA"/>
</dbReference>
<keyword evidence="3 7" id="KW-0812">Transmembrane</keyword>
<accession>A0A1Z5K2V8</accession>
<dbReference type="Pfam" id="PF04511">
    <property type="entry name" value="DER1"/>
    <property type="match status" value="1"/>
</dbReference>
<dbReference type="SUPFAM" id="SSF144091">
    <property type="entry name" value="Rhomboid-like"/>
    <property type="match status" value="1"/>
</dbReference>
<reference evidence="10 11" key="1">
    <citation type="journal article" date="2015" name="Plant Cell">
        <title>Oil accumulation by the oleaginous diatom Fistulifera solaris as revealed by the genome and transcriptome.</title>
        <authorList>
            <person name="Tanaka T."/>
            <person name="Maeda Y."/>
            <person name="Veluchamy A."/>
            <person name="Tanaka M."/>
            <person name="Abida H."/>
            <person name="Marechal E."/>
            <person name="Bowler C."/>
            <person name="Muto M."/>
            <person name="Sunaga Y."/>
            <person name="Tanaka M."/>
            <person name="Yoshino T."/>
            <person name="Taniguchi T."/>
            <person name="Fukuda Y."/>
            <person name="Nemoto M."/>
            <person name="Matsumoto M."/>
            <person name="Wong P.S."/>
            <person name="Aburatani S."/>
            <person name="Fujibuchi W."/>
        </authorList>
    </citation>
    <scope>NUCLEOTIDE SEQUENCE [LARGE SCALE GENOMIC DNA]</scope>
    <source>
        <strain evidence="10 11">JPCC DA0580</strain>
    </source>
</reference>
<organism evidence="10 11">
    <name type="scientific">Fistulifera solaris</name>
    <name type="common">Oleaginous diatom</name>
    <dbReference type="NCBI Taxonomy" id="1519565"/>
    <lineage>
        <taxon>Eukaryota</taxon>
        <taxon>Sar</taxon>
        <taxon>Stramenopiles</taxon>
        <taxon>Ochrophyta</taxon>
        <taxon>Bacillariophyta</taxon>
        <taxon>Bacillariophyceae</taxon>
        <taxon>Bacillariophycidae</taxon>
        <taxon>Naviculales</taxon>
        <taxon>Naviculaceae</taxon>
        <taxon>Fistulifera</taxon>
    </lineage>
</organism>
<sequence length="324" mass="35834">MKSSFASILSILVIGLSWGPASSRVLPRTTANALSSGNLLLNSNHRLIELRGGASKRKVAQKTATGKRKVTKKDAPEEKSAVADTLQKYKKILPLTRIYITLVGVATLLGLVLGEELTQGLLALDPMRVLYGLQLWRPITAATFLGPPSISWLLNGYYLFQYGSSLERAYGTAQHSVFLLSQLVLLSIFSTLVGQPFFANSMITSMLHVLSRSMPHQKVKWLVFTVPYWSLPYGLMASDVLQAQSPMAALPHIMGILTGHFYHFHKHIWPKLEQGQDWLVAPEFLSKRLDPADKDAGKESVSKALKLRKKNKGRKLGSGSNKKK</sequence>
<dbReference type="GO" id="GO:0005789">
    <property type="term" value="C:endoplasmic reticulum membrane"/>
    <property type="evidence" value="ECO:0007669"/>
    <property type="project" value="UniProtKB-SubCell"/>
</dbReference>
<comment type="function">
    <text evidence="7">May be involved in the degradation of misfolded endoplasmic reticulum (ER) luminal proteins.</text>
</comment>
<dbReference type="AlphaFoldDB" id="A0A1Z5K2V8"/>
<keyword evidence="9" id="KW-0732">Signal</keyword>
<comment type="subcellular location">
    <subcellularLocation>
        <location evidence="1 7">Endoplasmic reticulum membrane</location>
        <topology evidence="1 7">Multi-pass membrane protein</topology>
    </subcellularLocation>
</comment>
<keyword evidence="11" id="KW-1185">Reference proteome</keyword>
<comment type="caution">
    <text evidence="10">The sequence shown here is derived from an EMBL/GenBank/DDBJ whole genome shotgun (WGS) entry which is preliminary data.</text>
</comment>
<proteinExistence type="inferred from homology"/>
<dbReference type="OrthoDB" id="19102at2759"/>
<dbReference type="InterPro" id="IPR035952">
    <property type="entry name" value="Rhomboid-like_sf"/>
</dbReference>
<evidence type="ECO:0000256" key="3">
    <source>
        <dbReference type="ARBA" id="ARBA00022692"/>
    </source>
</evidence>
<keyword evidence="4 7" id="KW-0256">Endoplasmic reticulum</keyword>
<protein>
    <recommendedName>
        <fullName evidence="7">Derlin</fullName>
    </recommendedName>
</protein>
<evidence type="ECO:0000256" key="8">
    <source>
        <dbReference type="SAM" id="MobiDB-lite"/>
    </source>
</evidence>
<name>A0A1Z5K2V8_FISSO</name>